<feature type="compositionally biased region" description="Basic and acidic residues" evidence="1">
    <location>
        <begin position="108"/>
        <end position="122"/>
    </location>
</feature>
<evidence type="ECO:0000313" key="3">
    <source>
        <dbReference type="Proteomes" id="UP000014071"/>
    </source>
</evidence>
<protein>
    <submittedName>
        <fullName evidence="2">RNA-binding protein</fullName>
    </submittedName>
</protein>
<feature type="compositionally biased region" description="Basic and acidic residues" evidence="1">
    <location>
        <begin position="129"/>
        <end position="138"/>
    </location>
</feature>
<dbReference type="HOGENOM" id="CLU_1661566_0_0_1"/>
<evidence type="ECO:0000313" key="2">
    <source>
        <dbReference type="EMBL" id="GAC95516.1"/>
    </source>
</evidence>
<evidence type="ECO:0000256" key="1">
    <source>
        <dbReference type="SAM" id="MobiDB-lite"/>
    </source>
</evidence>
<reference evidence="3" key="1">
    <citation type="journal article" date="2013" name="Genome Announc.">
        <title>Draft genome sequence of the basidiomycetous yeast-like fungus Pseudozyma hubeiensis SY62, which produces an abundant amount of the biosurfactant mannosylerythritol lipids.</title>
        <authorList>
            <person name="Konishi M."/>
            <person name="Hatada Y."/>
            <person name="Horiuchi J."/>
        </authorList>
    </citation>
    <scope>NUCLEOTIDE SEQUENCE [LARGE SCALE GENOMIC DNA]</scope>
    <source>
        <strain evidence="3">SY62</strain>
    </source>
</reference>
<dbReference type="EMBL" id="DF238795">
    <property type="protein sequence ID" value="GAC95516.1"/>
    <property type="molecule type" value="Genomic_DNA"/>
</dbReference>
<feature type="region of interest" description="Disordered" evidence="1">
    <location>
        <begin position="81"/>
        <end position="143"/>
    </location>
</feature>
<name>R9P2G7_PSEHS</name>
<dbReference type="GeneID" id="24108382"/>
<sequence>MARAKRVYASIAPCFVRALREKPAISVGTKEILIWQASQKKVGNPARRQRGRCESESVGKNQDKEVIQVIEKADANAVLKVSDRGEGEGDRDEVRCEKVGKKVQGRQTPEKRRGVAKDDSKRNGGRNNECGRAKDRRPSLRVGLNADVGLHSVLPGGAS</sequence>
<gene>
    <name evidence="2" type="ORF">PHSY_003092</name>
</gene>
<organism evidence="2 3">
    <name type="scientific">Pseudozyma hubeiensis (strain SY62)</name>
    <name type="common">Yeast</name>
    <dbReference type="NCBI Taxonomy" id="1305764"/>
    <lineage>
        <taxon>Eukaryota</taxon>
        <taxon>Fungi</taxon>
        <taxon>Dikarya</taxon>
        <taxon>Basidiomycota</taxon>
        <taxon>Ustilaginomycotina</taxon>
        <taxon>Ustilaginomycetes</taxon>
        <taxon>Ustilaginales</taxon>
        <taxon>Ustilaginaceae</taxon>
        <taxon>Pseudozyma</taxon>
    </lineage>
</organism>
<dbReference type="AlphaFoldDB" id="R9P2G7"/>
<keyword evidence="3" id="KW-1185">Reference proteome</keyword>
<dbReference type="Proteomes" id="UP000014071">
    <property type="component" value="Unassembled WGS sequence"/>
</dbReference>
<accession>R9P2G7</accession>
<dbReference type="RefSeq" id="XP_012189103.1">
    <property type="nucleotide sequence ID" value="XM_012333713.1"/>
</dbReference>
<proteinExistence type="predicted"/>
<feature type="compositionally biased region" description="Basic and acidic residues" evidence="1">
    <location>
        <begin position="81"/>
        <end position="100"/>
    </location>
</feature>